<name>A0ABP0FIZ9_CLALP</name>
<evidence type="ECO:0000313" key="2">
    <source>
        <dbReference type="Proteomes" id="UP001642483"/>
    </source>
</evidence>
<organism evidence="1 2">
    <name type="scientific">Clavelina lepadiformis</name>
    <name type="common">Light-bulb sea squirt</name>
    <name type="synonym">Ascidia lepadiformis</name>
    <dbReference type="NCBI Taxonomy" id="159417"/>
    <lineage>
        <taxon>Eukaryota</taxon>
        <taxon>Metazoa</taxon>
        <taxon>Chordata</taxon>
        <taxon>Tunicata</taxon>
        <taxon>Ascidiacea</taxon>
        <taxon>Aplousobranchia</taxon>
        <taxon>Clavelinidae</taxon>
        <taxon>Clavelina</taxon>
    </lineage>
</organism>
<comment type="caution">
    <text evidence="1">The sequence shown here is derived from an EMBL/GenBank/DDBJ whole genome shotgun (WGS) entry which is preliminary data.</text>
</comment>
<reference evidence="1 2" key="1">
    <citation type="submission" date="2024-02" db="EMBL/GenBank/DDBJ databases">
        <authorList>
            <person name="Daric V."/>
            <person name="Darras S."/>
        </authorList>
    </citation>
    <scope>NUCLEOTIDE SEQUENCE [LARGE SCALE GENOMIC DNA]</scope>
</reference>
<dbReference type="Proteomes" id="UP001642483">
    <property type="component" value="Unassembled WGS sequence"/>
</dbReference>
<accession>A0ABP0FIZ9</accession>
<gene>
    <name evidence="1" type="ORF">CVLEPA_LOCUS9555</name>
</gene>
<proteinExistence type="predicted"/>
<sequence>MTSKLELPMDTVNASPKGVRRKQKDAWYGSWDQERRVERLQLCSNQECEECRLPSESLSAPQLPSYFFLDPVIMKLQNFNRSLFEKFLVHDEPTCLFCSLTLNVDDEIFPHLPTMT</sequence>
<evidence type="ECO:0000313" key="1">
    <source>
        <dbReference type="EMBL" id="CAK8679306.1"/>
    </source>
</evidence>
<protein>
    <submittedName>
        <fullName evidence="1">Uncharacterized protein</fullName>
    </submittedName>
</protein>
<keyword evidence="2" id="KW-1185">Reference proteome</keyword>
<dbReference type="EMBL" id="CAWYQH010000057">
    <property type="protein sequence ID" value="CAK8679306.1"/>
    <property type="molecule type" value="Genomic_DNA"/>
</dbReference>